<evidence type="ECO:0000313" key="5">
    <source>
        <dbReference type="EMBL" id="KAA1070050.1"/>
    </source>
</evidence>
<keyword evidence="1" id="KW-0507">mRNA processing</keyword>
<evidence type="ECO:0000256" key="3">
    <source>
        <dbReference type="SAM" id="MobiDB-lite"/>
    </source>
</evidence>
<feature type="region of interest" description="Disordered" evidence="3">
    <location>
        <begin position="205"/>
        <end position="225"/>
    </location>
</feature>
<feature type="region of interest" description="Disordered" evidence="3">
    <location>
        <begin position="164"/>
        <end position="187"/>
    </location>
</feature>
<gene>
    <name evidence="5" type="ORF">PGTUg99_004544</name>
</gene>
<organism evidence="5 6">
    <name type="scientific">Puccinia graminis f. sp. tritici</name>
    <dbReference type="NCBI Taxonomy" id="56615"/>
    <lineage>
        <taxon>Eukaryota</taxon>
        <taxon>Fungi</taxon>
        <taxon>Dikarya</taxon>
        <taxon>Basidiomycota</taxon>
        <taxon>Pucciniomycotina</taxon>
        <taxon>Pucciniomycetes</taxon>
        <taxon>Pucciniales</taxon>
        <taxon>Pucciniaceae</taxon>
        <taxon>Puccinia</taxon>
    </lineage>
</organism>
<dbReference type="GO" id="GO:0003676">
    <property type="term" value="F:nucleic acid binding"/>
    <property type="evidence" value="ECO:0007669"/>
    <property type="project" value="InterPro"/>
</dbReference>
<name>A0A5B0M262_PUCGR</name>
<dbReference type="Proteomes" id="UP000325313">
    <property type="component" value="Unassembled WGS sequence"/>
</dbReference>
<sequence>MKFRSISRAAQLQAWQRFVSINPSKYNTTAGILAAFTDVAKSFYEMSLDLTFDDMMGLILQSNLKDNHRAAFDQKIELFMSTHEYAHLSFQDMLRLLDATRSEQKLNDDNRLSETASFRLDLASRTDSATAEVPEDSKITAMALSKNTRCYICKKPGHIAPDCPAKKRGVNQTNPPVRTNQNSGPYPPCSVTYNFDQLPYIRPLQPESKAPNTASAKKAPAEHPSRAVEAKLINPDIFAEDEEENHFVFETEDLSAEPSGNRFNLRNLSINEEGQEVIWDSGASNNVTGDRHGYFEILRDEQNNCRS</sequence>
<dbReference type="Pfam" id="PF00098">
    <property type="entry name" value="zf-CCHC"/>
    <property type="match status" value="1"/>
</dbReference>
<keyword evidence="2" id="KW-0863">Zinc-finger</keyword>
<dbReference type="SMART" id="SM00343">
    <property type="entry name" value="ZnF_C2HC"/>
    <property type="match status" value="1"/>
</dbReference>
<keyword evidence="2" id="KW-0862">Zinc</keyword>
<comment type="caution">
    <text evidence="5">The sequence shown here is derived from an EMBL/GenBank/DDBJ whole genome shotgun (WGS) entry which is preliminary data.</text>
</comment>
<dbReference type="Gene3D" id="4.10.60.10">
    <property type="entry name" value="Zinc finger, CCHC-type"/>
    <property type="match status" value="1"/>
</dbReference>
<dbReference type="GO" id="GO:0008270">
    <property type="term" value="F:zinc ion binding"/>
    <property type="evidence" value="ECO:0007669"/>
    <property type="project" value="UniProtKB-KW"/>
</dbReference>
<accession>A0A5B0M262</accession>
<dbReference type="SUPFAM" id="SSF57756">
    <property type="entry name" value="Retrovirus zinc finger-like domains"/>
    <property type="match status" value="1"/>
</dbReference>
<reference evidence="5 6" key="1">
    <citation type="submission" date="2019-05" db="EMBL/GenBank/DDBJ databases">
        <title>Emergence of the Ug99 lineage of the wheat stem rust pathogen through somatic hybridization.</title>
        <authorList>
            <person name="Li F."/>
            <person name="Upadhyaya N.M."/>
            <person name="Sperschneider J."/>
            <person name="Matny O."/>
            <person name="Nguyen-Phuc H."/>
            <person name="Mago R."/>
            <person name="Raley C."/>
            <person name="Miller M.E."/>
            <person name="Silverstein K.A.T."/>
            <person name="Henningsen E."/>
            <person name="Hirsch C.D."/>
            <person name="Visser B."/>
            <person name="Pretorius Z.A."/>
            <person name="Steffenson B.J."/>
            <person name="Schwessinger B."/>
            <person name="Dodds P.N."/>
            <person name="Figueroa M."/>
        </authorList>
    </citation>
    <scope>NUCLEOTIDE SEQUENCE [LARGE SCALE GENOMIC DNA]</scope>
    <source>
        <strain evidence="5 6">Ug99</strain>
    </source>
</reference>
<proteinExistence type="predicted"/>
<evidence type="ECO:0000259" key="4">
    <source>
        <dbReference type="PROSITE" id="PS50158"/>
    </source>
</evidence>
<feature type="compositionally biased region" description="Polar residues" evidence="3">
    <location>
        <begin position="170"/>
        <end position="184"/>
    </location>
</feature>
<protein>
    <recommendedName>
        <fullName evidence="4">CCHC-type domain-containing protein</fullName>
    </recommendedName>
</protein>
<feature type="domain" description="CCHC-type" evidence="4">
    <location>
        <begin position="149"/>
        <end position="164"/>
    </location>
</feature>
<dbReference type="AlphaFoldDB" id="A0A5B0M262"/>
<dbReference type="GO" id="GO:0006397">
    <property type="term" value="P:mRNA processing"/>
    <property type="evidence" value="ECO:0007669"/>
    <property type="project" value="UniProtKB-KW"/>
</dbReference>
<evidence type="ECO:0000256" key="1">
    <source>
        <dbReference type="ARBA" id="ARBA00022664"/>
    </source>
</evidence>
<evidence type="ECO:0000256" key="2">
    <source>
        <dbReference type="PROSITE-ProRule" id="PRU00047"/>
    </source>
</evidence>
<keyword evidence="2" id="KW-0479">Metal-binding</keyword>
<dbReference type="PROSITE" id="PS50158">
    <property type="entry name" value="ZF_CCHC"/>
    <property type="match status" value="1"/>
</dbReference>
<evidence type="ECO:0000313" key="6">
    <source>
        <dbReference type="Proteomes" id="UP000325313"/>
    </source>
</evidence>
<dbReference type="InterPro" id="IPR036875">
    <property type="entry name" value="Znf_CCHC_sf"/>
</dbReference>
<dbReference type="InterPro" id="IPR001878">
    <property type="entry name" value="Znf_CCHC"/>
</dbReference>
<dbReference type="EMBL" id="VDEP01000486">
    <property type="protein sequence ID" value="KAA1070050.1"/>
    <property type="molecule type" value="Genomic_DNA"/>
</dbReference>